<sequence length="157" mass="17581">MSPKGAKGANHQVGPKSQVGPPEPILAPNLNVHKHGQKDPGTKIGHLSTTKGHRRKPIKISPQFMGRTLLHQRTPYQRIQVWCMYGIIYHYEPDLLRNPMVMFSGPNYAFLNSCLQTITHSKGILFSHSVLQSLAATRRPFEGPNHPALQELGFIVF</sequence>
<proteinExistence type="predicted"/>
<gene>
    <name evidence="2" type="ORF">O181_039570</name>
</gene>
<accession>A0A9Q3HFA6</accession>
<feature type="region of interest" description="Disordered" evidence="1">
    <location>
        <begin position="1"/>
        <end position="53"/>
    </location>
</feature>
<organism evidence="2 3">
    <name type="scientific">Austropuccinia psidii MF-1</name>
    <dbReference type="NCBI Taxonomy" id="1389203"/>
    <lineage>
        <taxon>Eukaryota</taxon>
        <taxon>Fungi</taxon>
        <taxon>Dikarya</taxon>
        <taxon>Basidiomycota</taxon>
        <taxon>Pucciniomycotina</taxon>
        <taxon>Pucciniomycetes</taxon>
        <taxon>Pucciniales</taxon>
        <taxon>Sphaerophragmiaceae</taxon>
        <taxon>Austropuccinia</taxon>
    </lineage>
</organism>
<comment type="caution">
    <text evidence="2">The sequence shown here is derived from an EMBL/GenBank/DDBJ whole genome shotgun (WGS) entry which is preliminary data.</text>
</comment>
<keyword evidence="3" id="KW-1185">Reference proteome</keyword>
<evidence type="ECO:0000313" key="3">
    <source>
        <dbReference type="Proteomes" id="UP000765509"/>
    </source>
</evidence>
<dbReference type="EMBL" id="AVOT02015504">
    <property type="protein sequence ID" value="MBW0499855.1"/>
    <property type="molecule type" value="Genomic_DNA"/>
</dbReference>
<protein>
    <submittedName>
        <fullName evidence="2">Uncharacterized protein</fullName>
    </submittedName>
</protein>
<reference evidence="2" key="1">
    <citation type="submission" date="2021-03" db="EMBL/GenBank/DDBJ databases">
        <title>Draft genome sequence of rust myrtle Austropuccinia psidii MF-1, a brazilian biotype.</title>
        <authorList>
            <person name="Quecine M.C."/>
            <person name="Pachon D.M.R."/>
            <person name="Bonatelli M.L."/>
            <person name="Correr F.H."/>
            <person name="Franceschini L.M."/>
            <person name="Leite T.F."/>
            <person name="Margarido G.R.A."/>
            <person name="Almeida C.A."/>
            <person name="Ferrarezi J.A."/>
            <person name="Labate C.A."/>
        </authorList>
    </citation>
    <scope>NUCLEOTIDE SEQUENCE</scope>
    <source>
        <strain evidence="2">MF-1</strain>
    </source>
</reference>
<evidence type="ECO:0000256" key="1">
    <source>
        <dbReference type="SAM" id="MobiDB-lite"/>
    </source>
</evidence>
<name>A0A9Q3HFA6_9BASI</name>
<evidence type="ECO:0000313" key="2">
    <source>
        <dbReference type="EMBL" id="MBW0499855.1"/>
    </source>
</evidence>
<dbReference type="Proteomes" id="UP000765509">
    <property type="component" value="Unassembled WGS sequence"/>
</dbReference>
<dbReference type="AlphaFoldDB" id="A0A9Q3HFA6"/>